<name>A0ACB0LWA9_TRIPR</name>
<keyword evidence="2" id="KW-1185">Reference proteome</keyword>
<evidence type="ECO:0000313" key="1">
    <source>
        <dbReference type="EMBL" id="CAJ2672713.1"/>
    </source>
</evidence>
<comment type="caution">
    <text evidence="1">The sequence shown here is derived from an EMBL/GenBank/DDBJ whole genome shotgun (WGS) entry which is preliminary data.</text>
</comment>
<protein>
    <submittedName>
        <fullName evidence="1">Uncharacterized protein</fullName>
    </submittedName>
</protein>
<accession>A0ACB0LWA9</accession>
<dbReference type="EMBL" id="CASHSV030000716">
    <property type="protein sequence ID" value="CAJ2672713.1"/>
    <property type="molecule type" value="Genomic_DNA"/>
</dbReference>
<sequence>MVLFCMKDNITKTNTKTTSMTHQSSWKSHEQIDQELKKPHQPKNKEQQLKQETVIVEAAEEVVMSNIVTELGVEAEEESGRERLKRHRVEMGGNVWIPDLWGQEEFLKDWIDCTKFDPPLISSNKIVTARTALVQEATGGGTAGFRFHYSC</sequence>
<evidence type="ECO:0000313" key="2">
    <source>
        <dbReference type="Proteomes" id="UP001177021"/>
    </source>
</evidence>
<reference evidence="1" key="1">
    <citation type="submission" date="2023-10" db="EMBL/GenBank/DDBJ databases">
        <authorList>
            <person name="Rodriguez Cubillos JULIANA M."/>
            <person name="De Vega J."/>
        </authorList>
    </citation>
    <scope>NUCLEOTIDE SEQUENCE</scope>
</reference>
<gene>
    <name evidence="1" type="ORF">MILVUS5_LOCUS36304</name>
</gene>
<organism evidence="1 2">
    <name type="scientific">Trifolium pratense</name>
    <name type="common">Red clover</name>
    <dbReference type="NCBI Taxonomy" id="57577"/>
    <lineage>
        <taxon>Eukaryota</taxon>
        <taxon>Viridiplantae</taxon>
        <taxon>Streptophyta</taxon>
        <taxon>Embryophyta</taxon>
        <taxon>Tracheophyta</taxon>
        <taxon>Spermatophyta</taxon>
        <taxon>Magnoliopsida</taxon>
        <taxon>eudicotyledons</taxon>
        <taxon>Gunneridae</taxon>
        <taxon>Pentapetalae</taxon>
        <taxon>rosids</taxon>
        <taxon>fabids</taxon>
        <taxon>Fabales</taxon>
        <taxon>Fabaceae</taxon>
        <taxon>Papilionoideae</taxon>
        <taxon>50 kb inversion clade</taxon>
        <taxon>NPAAA clade</taxon>
        <taxon>Hologalegina</taxon>
        <taxon>IRL clade</taxon>
        <taxon>Trifolieae</taxon>
        <taxon>Trifolium</taxon>
    </lineage>
</organism>
<proteinExistence type="predicted"/>
<dbReference type="Proteomes" id="UP001177021">
    <property type="component" value="Unassembled WGS sequence"/>
</dbReference>